<reference evidence="1" key="1">
    <citation type="journal article" date="2011" name="PLoS Biol.">
        <title>Gene gain and loss during evolution of obligate parasitism in the white rust pathogen of Arabidopsis thaliana.</title>
        <authorList>
            <person name="Kemen E."/>
            <person name="Gardiner A."/>
            <person name="Schultz-Larsen T."/>
            <person name="Kemen A.C."/>
            <person name="Balmuth A.L."/>
            <person name="Robert-Seilaniantz A."/>
            <person name="Bailey K."/>
            <person name="Holub E."/>
            <person name="Studholme D.J."/>
            <person name="Maclean D."/>
            <person name="Jones J.D."/>
        </authorList>
    </citation>
    <scope>NUCLEOTIDE SEQUENCE</scope>
</reference>
<proteinExistence type="predicted"/>
<sequence>MTRLVCHRSCVPSLSRFAENIFYFYLYPLLLKCRLLLTGTPFPWTCLYLVQEFHAPSVTADPGTVLP</sequence>
<organism evidence="1">
    <name type="scientific">Albugo laibachii Nc14</name>
    <dbReference type="NCBI Taxonomy" id="890382"/>
    <lineage>
        <taxon>Eukaryota</taxon>
        <taxon>Sar</taxon>
        <taxon>Stramenopiles</taxon>
        <taxon>Oomycota</taxon>
        <taxon>Peronosporomycetes</taxon>
        <taxon>Albuginales</taxon>
        <taxon>Albuginaceae</taxon>
        <taxon>Albugo</taxon>
    </lineage>
</organism>
<accession>F0W4L7</accession>
<reference evidence="1" key="2">
    <citation type="submission" date="2011-02" db="EMBL/GenBank/DDBJ databases">
        <authorList>
            <person name="MacLean D."/>
        </authorList>
    </citation>
    <scope>NUCLEOTIDE SEQUENCE</scope>
</reference>
<dbReference type="HOGENOM" id="CLU_2817759_0_0_1"/>
<gene>
    <name evidence="1" type="primary">AlNc14C18G1838</name>
    <name evidence="1" type="ORF">ALNC14_021940</name>
</gene>
<name>F0W4L7_9STRA</name>
<protein>
    <submittedName>
        <fullName evidence="1">AlNc14C18G1838 protein</fullName>
    </submittedName>
</protein>
<dbReference type="AlphaFoldDB" id="F0W4L7"/>
<dbReference type="EMBL" id="FR824063">
    <property type="protein sequence ID" value="CCA16051.1"/>
    <property type="molecule type" value="Genomic_DNA"/>
</dbReference>
<evidence type="ECO:0000313" key="1">
    <source>
        <dbReference type="EMBL" id="CCA16051.1"/>
    </source>
</evidence>